<feature type="chain" id="PRO_5031164752" evidence="1">
    <location>
        <begin position="22"/>
        <end position="151"/>
    </location>
</feature>
<reference evidence="2 3" key="1">
    <citation type="submission" date="2020-08" db="EMBL/GenBank/DDBJ databases">
        <title>Genomic Encyclopedia of Type Strains, Phase IV (KMG-IV): sequencing the most valuable type-strain genomes for metagenomic binning, comparative biology and taxonomic classification.</title>
        <authorList>
            <person name="Goeker M."/>
        </authorList>
    </citation>
    <scope>NUCLEOTIDE SEQUENCE [LARGE SCALE GENOMIC DNA]</scope>
    <source>
        <strain evidence="2 3">DSM 27057</strain>
    </source>
</reference>
<name>A0A7W6CMQ7_9SPHN</name>
<dbReference type="RefSeq" id="WP_246404281.1">
    <property type="nucleotide sequence ID" value="NZ_JACIDX010000004.1"/>
</dbReference>
<evidence type="ECO:0000256" key="1">
    <source>
        <dbReference type="SAM" id="SignalP"/>
    </source>
</evidence>
<evidence type="ECO:0000313" key="2">
    <source>
        <dbReference type="EMBL" id="MBB3954322.1"/>
    </source>
</evidence>
<dbReference type="AlphaFoldDB" id="A0A7W6CMQ7"/>
<sequence>MSVLSMLRIAALAGGALAALAAPTVNARERLTPEQELAKIIKDRVPGKPVNCINLTEIRSTTIIDKTAIVYDMGGTIYVNRPPYPQSLDDDDVLITKTWGSQLCSVDIVQLATRGGGAGMWWRGSVGLGEFVPYTKPKVAPAPAAPAHPAG</sequence>
<gene>
    <name evidence="2" type="ORF">GGR38_001249</name>
</gene>
<evidence type="ECO:0000313" key="3">
    <source>
        <dbReference type="Proteomes" id="UP000548867"/>
    </source>
</evidence>
<dbReference type="EMBL" id="JACIDX010000004">
    <property type="protein sequence ID" value="MBB3954322.1"/>
    <property type="molecule type" value="Genomic_DNA"/>
</dbReference>
<protein>
    <submittedName>
        <fullName evidence="2">Uncharacterized protein</fullName>
    </submittedName>
</protein>
<dbReference type="Proteomes" id="UP000548867">
    <property type="component" value="Unassembled WGS sequence"/>
</dbReference>
<comment type="caution">
    <text evidence="2">The sequence shown here is derived from an EMBL/GenBank/DDBJ whole genome shotgun (WGS) entry which is preliminary data.</text>
</comment>
<accession>A0A7W6CMQ7</accession>
<proteinExistence type="predicted"/>
<organism evidence="2 3">
    <name type="scientific">Novosphingobium sediminicola</name>
    <dbReference type="NCBI Taxonomy" id="563162"/>
    <lineage>
        <taxon>Bacteria</taxon>
        <taxon>Pseudomonadati</taxon>
        <taxon>Pseudomonadota</taxon>
        <taxon>Alphaproteobacteria</taxon>
        <taxon>Sphingomonadales</taxon>
        <taxon>Sphingomonadaceae</taxon>
        <taxon>Novosphingobium</taxon>
    </lineage>
</organism>
<keyword evidence="3" id="KW-1185">Reference proteome</keyword>
<feature type="signal peptide" evidence="1">
    <location>
        <begin position="1"/>
        <end position="21"/>
    </location>
</feature>
<keyword evidence="1" id="KW-0732">Signal</keyword>